<evidence type="ECO:0000313" key="1">
    <source>
        <dbReference type="EMBL" id="SVA39459.1"/>
    </source>
</evidence>
<dbReference type="SUPFAM" id="SSF52440">
    <property type="entry name" value="PreATP-grasp domain"/>
    <property type="match status" value="1"/>
</dbReference>
<protein>
    <submittedName>
        <fullName evidence="1">Uncharacterized protein</fullName>
    </submittedName>
</protein>
<dbReference type="EMBL" id="UINC01008777">
    <property type="protein sequence ID" value="SVA39459.1"/>
    <property type="molecule type" value="Genomic_DNA"/>
</dbReference>
<name>A0A381VGF6_9ZZZZ</name>
<dbReference type="Gene3D" id="3.40.50.20">
    <property type="match status" value="1"/>
</dbReference>
<dbReference type="AlphaFoldDB" id="A0A381VGF6"/>
<feature type="non-terminal residue" evidence="1">
    <location>
        <position position="47"/>
    </location>
</feature>
<proteinExistence type="predicted"/>
<accession>A0A381VGF6</accession>
<gene>
    <name evidence="1" type="ORF">METZ01_LOCUS92313</name>
</gene>
<organism evidence="1">
    <name type="scientific">marine metagenome</name>
    <dbReference type="NCBI Taxonomy" id="408172"/>
    <lineage>
        <taxon>unclassified sequences</taxon>
        <taxon>metagenomes</taxon>
        <taxon>ecological metagenomes</taxon>
    </lineage>
</organism>
<reference evidence="1" key="1">
    <citation type="submission" date="2018-05" db="EMBL/GenBank/DDBJ databases">
        <authorList>
            <person name="Lanie J.A."/>
            <person name="Ng W.-L."/>
            <person name="Kazmierczak K.M."/>
            <person name="Andrzejewski T.M."/>
            <person name="Davidsen T.M."/>
            <person name="Wayne K.J."/>
            <person name="Tettelin H."/>
            <person name="Glass J.I."/>
            <person name="Rusch D."/>
            <person name="Podicherti R."/>
            <person name="Tsui H.-C.T."/>
            <person name="Winkler M.E."/>
        </authorList>
    </citation>
    <scope>NUCLEOTIDE SEQUENCE</scope>
</reference>
<dbReference type="InterPro" id="IPR016185">
    <property type="entry name" value="PreATP-grasp_dom_sf"/>
</dbReference>
<sequence>MGGPSEEKNVSLSSGKAVADACRKNGFETTEFPFHFDYRKLLQDLKK</sequence>